<evidence type="ECO:0000256" key="1">
    <source>
        <dbReference type="SAM" id="MobiDB-lite"/>
    </source>
</evidence>
<dbReference type="Proteomes" id="UP000029462">
    <property type="component" value="Unassembled WGS sequence"/>
</dbReference>
<dbReference type="OrthoDB" id="6624446at2"/>
<dbReference type="EMBL" id="BBMZ01000008">
    <property type="protein sequence ID" value="GAL57773.1"/>
    <property type="molecule type" value="Genomic_DNA"/>
</dbReference>
<name>A0A090V0X3_PSEVU</name>
<protein>
    <recommendedName>
        <fullName evidence="4">Cytoplasmic protein</fullName>
    </recommendedName>
</protein>
<dbReference type="STRING" id="1115515.EV102420_08_02360"/>
<proteinExistence type="predicted"/>
<evidence type="ECO:0000313" key="3">
    <source>
        <dbReference type="Proteomes" id="UP000029462"/>
    </source>
</evidence>
<dbReference type="eggNOG" id="ENOG5031SRJ">
    <property type="taxonomic scope" value="Bacteria"/>
</dbReference>
<comment type="caution">
    <text evidence="2">The sequence shown here is derived from an EMBL/GenBank/DDBJ whole genome shotgun (WGS) entry which is preliminary data.</text>
</comment>
<reference evidence="2 3" key="1">
    <citation type="submission" date="2014-09" db="EMBL/GenBank/DDBJ databases">
        <title>Whole genome shotgun sequence of Escherichia vulneris NBRC 102420.</title>
        <authorList>
            <person name="Yoshida Y."/>
            <person name="Hosoyama A."/>
            <person name="Tsuchikane K."/>
            <person name="Ohji S."/>
            <person name="Ichikawa N."/>
            <person name="Kimura A."/>
            <person name="Yamazoe A."/>
            <person name="Ezaki T."/>
            <person name="Fujita N."/>
        </authorList>
    </citation>
    <scope>NUCLEOTIDE SEQUENCE [LARGE SCALE GENOMIC DNA]</scope>
    <source>
        <strain evidence="2 3">NBRC 102420</strain>
    </source>
</reference>
<evidence type="ECO:0008006" key="4">
    <source>
        <dbReference type="Google" id="ProtNLM"/>
    </source>
</evidence>
<dbReference type="RefSeq" id="WP_042390362.1">
    <property type="nucleotide sequence ID" value="NZ_BBMZ01000008.1"/>
</dbReference>
<organism evidence="2 3">
    <name type="scientific">Pseudescherichia vulneris NBRC 102420</name>
    <dbReference type="NCBI Taxonomy" id="1115515"/>
    <lineage>
        <taxon>Bacteria</taxon>
        <taxon>Pseudomonadati</taxon>
        <taxon>Pseudomonadota</taxon>
        <taxon>Gammaproteobacteria</taxon>
        <taxon>Enterobacterales</taxon>
        <taxon>Enterobacteriaceae</taxon>
        <taxon>Pseudescherichia</taxon>
    </lineage>
</organism>
<accession>A0A090V0X3</accession>
<gene>
    <name evidence="2" type="ORF">EV102420_08_02360</name>
</gene>
<sequence>MDKEINNNNVYLALDETKTDEFILKQNLDALIQNKNETVQRIARESVSIPAALIKLKWQNRREIYALQVKEEIYGAAIDEIIALHPDLQEKIMATLETNYQHILEREAATLRLTRKLADGEYRTGNVNVVALPEKQESVSASPSTASNPSSGKTLGRDR</sequence>
<feature type="compositionally biased region" description="Low complexity" evidence="1">
    <location>
        <begin position="138"/>
        <end position="151"/>
    </location>
</feature>
<feature type="region of interest" description="Disordered" evidence="1">
    <location>
        <begin position="133"/>
        <end position="159"/>
    </location>
</feature>
<evidence type="ECO:0000313" key="2">
    <source>
        <dbReference type="EMBL" id="GAL57773.1"/>
    </source>
</evidence>
<keyword evidence="3" id="KW-1185">Reference proteome</keyword>
<dbReference type="AlphaFoldDB" id="A0A090V0X3"/>